<dbReference type="OrthoDB" id="10039976at2759"/>
<accession>A0A1Q3A2K4</accession>
<comment type="caution">
    <text evidence="10">The sequence shown here is derived from an EMBL/GenBank/DDBJ whole genome shotgun (WGS) entry which is preliminary data.</text>
</comment>
<dbReference type="UniPathway" id="UPA00113">
    <property type="reaction ID" value="UER00529"/>
</dbReference>
<reference evidence="10 11" key="1">
    <citation type="submission" date="2016-08" db="EMBL/GenBank/DDBJ databases">
        <title>Draft genome sequence of allopolyploid Zygosaccharomyces rouxii.</title>
        <authorList>
            <person name="Watanabe J."/>
            <person name="Uehara K."/>
            <person name="Mogi Y."/>
            <person name="Tsukioka Y."/>
        </authorList>
    </citation>
    <scope>NUCLEOTIDE SEQUENCE [LARGE SCALE GENOMIC DNA]</scope>
    <source>
        <strain evidence="10 11">NBRC 110957</strain>
    </source>
</reference>
<dbReference type="InterPro" id="IPR000182">
    <property type="entry name" value="GNAT_dom"/>
</dbReference>
<dbReference type="Pfam" id="PF00583">
    <property type="entry name" value="Acetyltransf_1"/>
    <property type="match status" value="1"/>
</dbReference>
<name>A0A1Q3A2K4_ZYGRO</name>
<evidence type="ECO:0000256" key="8">
    <source>
        <dbReference type="RuleBase" id="RU365086"/>
    </source>
</evidence>
<evidence type="ECO:0000313" key="10">
    <source>
        <dbReference type="EMBL" id="GAV49918.1"/>
    </source>
</evidence>
<comment type="similarity">
    <text evidence="2 8">Belongs to the acetyltransferase family. GNA1 subfamily.</text>
</comment>
<keyword evidence="5 8" id="KW-0012">Acyltransferase</keyword>
<gene>
    <name evidence="10" type="ORF">ZYGR_0S00510</name>
</gene>
<dbReference type="InterPro" id="IPR016181">
    <property type="entry name" value="Acyl_CoA_acyltransferase"/>
</dbReference>
<evidence type="ECO:0000259" key="9">
    <source>
        <dbReference type="PROSITE" id="PS51186"/>
    </source>
</evidence>
<evidence type="ECO:0000256" key="5">
    <source>
        <dbReference type="ARBA" id="ARBA00023315"/>
    </source>
</evidence>
<evidence type="ECO:0000313" key="11">
    <source>
        <dbReference type="Proteomes" id="UP000187013"/>
    </source>
</evidence>
<evidence type="ECO:0000256" key="2">
    <source>
        <dbReference type="ARBA" id="ARBA00006048"/>
    </source>
</evidence>
<dbReference type="Proteomes" id="UP000187013">
    <property type="component" value="Unassembled WGS sequence"/>
</dbReference>
<proteinExistence type="inferred from homology"/>
<keyword evidence="4 8" id="KW-0808">Transferase</keyword>
<sequence length="150" mass="16872">MVPGYSIRRVEKQDYEGVLQALNALTTVGSVSKAQFEETVNHWNNVKVSSGPDLLQYHPYVILHGEKVAATGMMFIERKLIHECGLVGHIEDIAVSPHHQGKQLGRALIDHLTDLGLKHCYKVILDCDDSNVKFYEKCGYSRAGVEMQHR</sequence>
<dbReference type="PROSITE" id="PS51186">
    <property type="entry name" value="GNAT"/>
    <property type="match status" value="1"/>
</dbReference>
<evidence type="ECO:0000256" key="4">
    <source>
        <dbReference type="ARBA" id="ARBA00022679"/>
    </source>
</evidence>
<evidence type="ECO:0000256" key="1">
    <source>
        <dbReference type="ARBA" id="ARBA00004832"/>
    </source>
</evidence>
<dbReference type="FunFam" id="3.40.630.30:FF:000136">
    <property type="entry name" value="Glucosamine 6-phosphate N-acetyltransferase"/>
    <property type="match status" value="1"/>
</dbReference>
<comment type="pathway">
    <text evidence="1 8">Nucleotide-sugar biosynthesis; UDP-N-acetyl-alpha-D-glucosamine biosynthesis; N-acetyl-alpha-D-glucosamine 1-phosphate from alpha-D-glucosamine 6-phosphate (route I): step 1/2.</text>
</comment>
<comment type="catalytic activity">
    <reaction evidence="6 8">
        <text>D-glucosamine 6-phosphate + acetyl-CoA = N-acetyl-D-glucosamine 6-phosphate + CoA + H(+)</text>
        <dbReference type="Rhea" id="RHEA:10292"/>
        <dbReference type="ChEBI" id="CHEBI:15378"/>
        <dbReference type="ChEBI" id="CHEBI:57287"/>
        <dbReference type="ChEBI" id="CHEBI:57288"/>
        <dbReference type="ChEBI" id="CHEBI:57513"/>
        <dbReference type="ChEBI" id="CHEBI:58725"/>
        <dbReference type="EC" id="2.3.1.4"/>
    </reaction>
</comment>
<dbReference type="PANTHER" id="PTHR13355">
    <property type="entry name" value="GLUCOSAMINE 6-PHOSPHATE N-ACETYLTRANSFERASE"/>
    <property type="match status" value="1"/>
</dbReference>
<dbReference type="eggNOG" id="KOG3396">
    <property type="taxonomic scope" value="Eukaryota"/>
</dbReference>
<dbReference type="InterPro" id="IPR039143">
    <property type="entry name" value="GNPNAT1-like"/>
</dbReference>
<dbReference type="AlphaFoldDB" id="A0A1Q3A2K4"/>
<protein>
    <recommendedName>
        <fullName evidence="7 8">Glucosamine 6-phosphate N-acetyltransferase</fullName>
        <ecNumber evidence="3 8">2.3.1.4</ecNumber>
    </recommendedName>
</protein>
<organism evidence="10 11">
    <name type="scientific">Zygosaccharomyces rouxii</name>
    <dbReference type="NCBI Taxonomy" id="4956"/>
    <lineage>
        <taxon>Eukaryota</taxon>
        <taxon>Fungi</taxon>
        <taxon>Dikarya</taxon>
        <taxon>Ascomycota</taxon>
        <taxon>Saccharomycotina</taxon>
        <taxon>Saccharomycetes</taxon>
        <taxon>Saccharomycetales</taxon>
        <taxon>Saccharomycetaceae</taxon>
        <taxon>Zygosaccharomyces</taxon>
    </lineage>
</organism>
<dbReference type="GO" id="GO:0004343">
    <property type="term" value="F:glucosamine 6-phosphate N-acetyltransferase activity"/>
    <property type="evidence" value="ECO:0007669"/>
    <property type="project" value="UniProtKB-UniRule"/>
</dbReference>
<evidence type="ECO:0000256" key="7">
    <source>
        <dbReference type="ARBA" id="ARBA00069869"/>
    </source>
</evidence>
<dbReference type="SUPFAM" id="SSF55729">
    <property type="entry name" value="Acyl-CoA N-acyltransferases (Nat)"/>
    <property type="match status" value="1"/>
</dbReference>
<dbReference type="Gene3D" id="3.40.630.30">
    <property type="match status" value="1"/>
</dbReference>
<dbReference type="GO" id="GO:0006048">
    <property type="term" value="P:UDP-N-acetylglucosamine biosynthetic process"/>
    <property type="evidence" value="ECO:0007669"/>
    <property type="project" value="UniProtKB-UniRule"/>
</dbReference>
<dbReference type="PANTHER" id="PTHR13355:SF11">
    <property type="entry name" value="GLUCOSAMINE 6-PHOSPHATE N-ACETYLTRANSFERASE"/>
    <property type="match status" value="1"/>
</dbReference>
<dbReference type="CDD" id="cd04301">
    <property type="entry name" value="NAT_SF"/>
    <property type="match status" value="1"/>
</dbReference>
<dbReference type="EC" id="2.3.1.4" evidence="3 8"/>
<dbReference type="EMBL" id="BDGX01000019">
    <property type="protein sequence ID" value="GAV49918.1"/>
    <property type="molecule type" value="Genomic_DNA"/>
</dbReference>
<evidence type="ECO:0000256" key="6">
    <source>
        <dbReference type="ARBA" id="ARBA00048964"/>
    </source>
</evidence>
<feature type="domain" description="N-acetyltransferase" evidence="9">
    <location>
        <begin position="5"/>
        <end position="150"/>
    </location>
</feature>
<evidence type="ECO:0000256" key="3">
    <source>
        <dbReference type="ARBA" id="ARBA00012703"/>
    </source>
</evidence>